<dbReference type="PANTHER" id="PTHR37231">
    <property type="entry name" value="EXPRESSED PROTEIN"/>
    <property type="match status" value="1"/>
</dbReference>
<keyword evidence="2" id="KW-0732">Signal</keyword>
<dbReference type="AlphaFoldDB" id="A0A7S4P3K0"/>
<proteinExistence type="predicted"/>
<sequence length="179" mass="17895">MVCKALVGAACAMSLLAVAESFVSPAVLVHSSKTSLTLAKPSHSRSFGSSLLSLRAQEGEMDSKTAGILGGVSLAAVPVMLWSEYTLKTTGCGLPAGPGGALGALEGVSYLWVVGLVAYSLYTKVKTGKGLPPGPGGILGAAEGLAFLAVLAGVVVLGLQIKDYGYIPNAVPTEGGKCS</sequence>
<reference evidence="3" key="1">
    <citation type="submission" date="2021-01" db="EMBL/GenBank/DDBJ databases">
        <authorList>
            <person name="Corre E."/>
            <person name="Pelletier E."/>
            <person name="Niang G."/>
            <person name="Scheremetjew M."/>
            <person name="Finn R."/>
            <person name="Kale V."/>
            <person name="Holt S."/>
            <person name="Cochrane G."/>
            <person name="Meng A."/>
            <person name="Brown T."/>
            <person name="Cohen L."/>
        </authorList>
    </citation>
    <scope>NUCLEOTIDE SEQUENCE</scope>
    <source>
        <strain evidence="3">CCMP 2712</strain>
    </source>
</reference>
<feature type="transmembrane region" description="Helical" evidence="1">
    <location>
        <begin position="137"/>
        <end position="159"/>
    </location>
</feature>
<dbReference type="EMBL" id="HBKN01036129">
    <property type="protein sequence ID" value="CAE2322501.1"/>
    <property type="molecule type" value="Transcribed_RNA"/>
</dbReference>
<evidence type="ECO:0000256" key="1">
    <source>
        <dbReference type="SAM" id="Phobius"/>
    </source>
</evidence>
<protein>
    <submittedName>
        <fullName evidence="3">Uncharacterized protein</fullName>
    </submittedName>
</protein>
<feature type="signal peptide" evidence="2">
    <location>
        <begin position="1"/>
        <end position="21"/>
    </location>
</feature>
<evidence type="ECO:0000313" key="3">
    <source>
        <dbReference type="EMBL" id="CAE2322501.1"/>
    </source>
</evidence>
<keyword evidence="1" id="KW-0812">Transmembrane</keyword>
<keyword evidence="1" id="KW-0472">Membrane</keyword>
<gene>
    <name evidence="3" type="ORF">GTHE00462_LOCUS28206</name>
</gene>
<feature type="transmembrane region" description="Helical" evidence="1">
    <location>
        <begin position="66"/>
        <end position="87"/>
    </location>
</feature>
<accession>A0A7S4P3K0</accession>
<dbReference type="PANTHER" id="PTHR37231:SF2">
    <property type="entry name" value="EXPRESSED PROTEIN"/>
    <property type="match status" value="1"/>
</dbReference>
<evidence type="ECO:0000256" key="2">
    <source>
        <dbReference type="SAM" id="SignalP"/>
    </source>
</evidence>
<feature type="transmembrane region" description="Helical" evidence="1">
    <location>
        <begin position="99"/>
        <end position="122"/>
    </location>
</feature>
<name>A0A7S4P3K0_GUITH</name>
<organism evidence="3">
    <name type="scientific">Guillardia theta</name>
    <name type="common">Cryptophyte</name>
    <name type="synonym">Cryptomonas phi</name>
    <dbReference type="NCBI Taxonomy" id="55529"/>
    <lineage>
        <taxon>Eukaryota</taxon>
        <taxon>Cryptophyceae</taxon>
        <taxon>Pyrenomonadales</taxon>
        <taxon>Geminigeraceae</taxon>
        <taxon>Guillardia</taxon>
    </lineage>
</organism>
<feature type="chain" id="PRO_5031171191" evidence="2">
    <location>
        <begin position="22"/>
        <end position="179"/>
    </location>
</feature>
<keyword evidence="1" id="KW-1133">Transmembrane helix</keyword>